<organism evidence="2 3">
    <name type="scientific">Siccirubricoccus soli</name>
    <dbReference type="NCBI Taxonomy" id="2899147"/>
    <lineage>
        <taxon>Bacteria</taxon>
        <taxon>Pseudomonadati</taxon>
        <taxon>Pseudomonadota</taxon>
        <taxon>Alphaproteobacteria</taxon>
        <taxon>Acetobacterales</taxon>
        <taxon>Roseomonadaceae</taxon>
        <taxon>Siccirubricoccus</taxon>
    </lineage>
</organism>
<feature type="domain" description="ABC-type transport auxiliary lipoprotein component" evidence="1">
    <location>
        <begin position="5"/>
        <end position="112"/>
    </location>
</feature>
<dbReference type="InterPro" id="IPR005586">
    <property type="entry name" value="ABC_trans_aux"/>
</dbReference>
<dbReference type="EMBL" id="JAFIRR010000062">
    <property type="protein sequence ID" value="MCO6416554.1"/>
    <property type="molecule type" value="Genomic_DNA"/>
</dbReference>
<accession>A0ABT1D3V7</accession>
<dbReference type="Pfam" id="PF03886">
    <property type="entry name" value="ABC_trans_aux"/>
    <property type="match status" value="1"/>
</dbReference>
<evidence type="ECO:0000313" key="2">
    <source>
        <dbReference type="EMBL" id="MCO6416554.1"/>
    </source>
</evidence>
<protein>
    <submittedName>
        <fullName evidence="2">PqiC family protein</fullName>
    </submittedName>
</protein>
<keyword evidence="3" id="KW-1185">Reference proteome</keyword>
<dbReference type="SUPFAM" id="SSF159594">
    <property type="entry name" value="XCC0632-like"/>
    <property type="match status" value="1"/>
</dbReference>
<evidence type="ECO:0000259" key="1">
    <source>
        <dbReference type="Pfam" id="PF03886"/>
    </source>
</evidence>
<name>A0ABT1D3V7_9PROT</name>
<gene>
    <name evidence="2" type="ORF">JYK14_10320</name>
</gene>
<sequence>MPSPAGRWGERLSVGITRALTLGLTRRLPSFVVTATAPTGPPARRVLAEIESFEPRADGIVGLLARWRPLDGTGPDTLAGVRISLVEAITGPGNAAIVAAMSRAIETFTERVVAALRPAVPAARASR</sequence>
<dbReference type="Proteomes" id="UP001523392">
    <property type="component" value="Unassembled WGS sequence"/>
</dbReference>
<dbReference type="Gene3D" id="3.40.50.10610">
    <property type="entry name" value="ABC-type transport auxiliary lipoprotein component"/>
    <property type="match status" value="1"/>
</dbReference>
<comment type="caution">
    <text evidence="2">The sequence shown here is derived from an EMBL/GenBank/DDBJ whole genome shotgun (WGS) entry which is preliminary data.</text>
</comment>
<reference evidence="2 3" key="1">
    <citation type="submission" date="2021-12" db="EMBL/GenBank/DDBJ databases">
        <title>Siccirubricoccus leaddurans sp. nov., a high concentration Zn2+ tolerance bacterium.</title>
        <authorList>
            <person name="Cao Y."/>
        </authorList>
    </citation>
    <scope>NUCLEOTIDE SEQUENCE [LARGE SCALE GENOMIC DNA]</scope>
    <source>
        <strain evidence="2 3">KC 17139</strain>
    </source>
</reference>
<proteinExistence type="predicted"/>
<evidence type="ECO:0000313" key="3">
    <source>
        <dbReference type="Proteomes" id="UP001523392"/>
    </source>
</evidence>